<dbReference type="EMBL" id="JAFNEN010000165">
    <property type="protein sequence ID" value="KAG8191141.1"/>
    <property type="molecule type" value="Genomic_DNA"/>
</dbReference>
<accession>A0AAV6V659</accession>
<protein>
    <submittedName>
        <fullName evidence="1">Uncharacterized protein</fullName>
    </submittedName>
</protein>
<reference evidence="1 2" key="1">
    <citation type="journal article" date="2022" name="Nat. Ecol. Evol.">
        <title>A masculinizing supergene underlies an exaggerated male reproductive morph in a spider.</title>
        <authorList>
            <person name="Hendrickx F."/>
            <person name="De Corte Z."/>
            <person name="Sonet G."/>
            <person name="Van Belleghem S.M."/>
            <person name="Kostlbacher S."/>
            <person name="Vangestel C."/>
        </authorList>
    </citation>
    <scope>NUCLEOTIDE SEQUENCE [LARGE SCALE GENOMIC DNA]</scope>
    <source>
        <strain evidence="1">W744_W776</strain>
    </source>
</reference>
<organism evidence="1 2">
    <name type="scientific">Oedothorax gibbosus</name>
    <dbReference type="NCBI Taxonomy" id="931172"/>
    <lineage>
        <taxon>Eukaryota</taxon>
        <taxon>Metazoa</taxon>
        <taxon>Ecdysozoa</taxon>
        <taxon>Arthropoda</taxon>
        <taxon>Chelicerata</taxon>
        <taxon>Arachnida</taxon>
        <taxon>Araneae</taxon>
        <taxon>Araneomorphae</taxon>
        <taxon>Entelegynae</taxon>
        <taxon>Araneoidea</taxon>
        <taxon>Linyphiidae</taxon>
        <taxon>Erigoninae</taxon>
        <taxon>Oedothorax</taxon>
    </lineage>
</organism>
<comment type="caution">
    <text evidence="1">The sequence shown here is derived from an EMBL/GenBank/DDBJ whole genome shotgun (WGS) entry which is preliminary data.</text>
</comment>
<evidence type="ECO:0000313" key="2">
    <source>
        <dbReference type="Proteomes" id="UP000827092"/>
    </source>
</evidence>
<evidence type="ECO:0000313" key="1">
    <source>
        <dbReference type="EMBL" id="KAG8191141.1"/>
    </source>
</evidence>
<keyword evidence="2" id="KW-1185">Reference proteome</keyword>
<proteinExistence type="predicted"/>
<dbReference type="AlphaFoldDB" id="A0AAV6V659"/>
<name>A0AAV6V659_9ARAC</name>
<dbReference type="Proteomes" id="UP000827092">
    <property type="component" value="Unassembled WGS sequence"/>
</dbReference>
<sequence length="81" mass="8910">MPISNVFHTTLPPYRTAVSVRVNRRATGESSVVILPRAVYDRTCEGIGLDKPWEAVAYETQTPRGKFFFVLEPGSVVEAGA</sequence>
<gene>
    <name evidence="1" type="ORF">JTE90_016654</name>
</gene>